<gene>
    <name evidence="8" type="ORF">BDK51DRAFT_34895</name>
</gene>
<feature type="compositionally biased region" description="Low complexity" evidence="5">
    <location>
        <begin position="227"/>
        <end position="240"/>
    </location>
</feature>
<evidence type="ECO:0000256" key="4">
    <source>
        <dbReference type="PROSITE-ProRule" id="PRU00192"/>
    </source>
</evidence>
<dbReference type="SUPFAM" id="SSF117281">
    <property type="entry name" value="Kelch motif"/>
    <property type="match status" value="1"/>
</dbReference>
<feature type="compositionally biased region" description="Low complexity" evidence="5">
    <location>
        <begin position="274"/>
        <end position="292"/>
    </location>
</feature>
<dbReference type="OrthoDB" id="10250130at2759"/>
<feature type="region of interest" description="Disordered" evidence="5">
    <location>
        <begin position="273"/>
        <end position="302"/>
    </location>
</feature>
<reference evidence="9" key="1">
    <citation type="journal article" date="2018" name="Nat. Microbiol.">
        <title>Leveraging single-cell genomics to expand the fungal tree of life.</title>
        <authorList>
            <person name="Ahrendt S.R."/>
            <person name="Quandt C.A."/>
            <person name="Ciobanu D."/>
            <person name="Clum A."/>
            <person name="Salamov A."/>
            <person name="Andreopoulos B."/>
            <person name="Cheng J.F."/>
            <person name="Woyke T."/>
            <person name="Pelin A."/>
            <person name="Henrissat B."/>
            <person name="Reynolds N.K."/>
            <person name="Benny G.L."/>
            <person name="Smith M.E."/>
            <person name="James T.Y."/>
            <person name="Grigoriev I.V."/>
        </authorList>
    </citation>
    <scope>NUCLEOTIDE SEQUENCE [LARGE SCALE GENOMIC DNA]</scope>
</reference>
<dbReference type="InterPro" id="IPR036028">
    <property type="entry name" value="SH3-like_dom_sf"/>
</dbReference>
<keyword evidence="3" id="KW-0677">Repeat</keyword>
<evidence type="ECO:0000256" key="2">
    <source>
        <dbReference type="ARBA" id="ARBA00022443"/>
    </source>
</evidence>
<keyword evidence="9" id="KW-1185">Reference proteome</keyword>
<dbReference type="Proteomes" id="UP000269721">
    <property type="component" value="Unassembled WGS sequence"/>
</dbReference>
<dbReference type="PROSITE" id="PS50002">
    <property type="entry name" value="SH3"/>
    <property type="match status" value="1"/>
</dbReference>
<evidence type="ECO:0000313" key="8">
    <source>
        <dbReference type="EMBL" id="RKO90817.1"/>
    </source>
</evidence>
<name>A0A4V1IRP9_9FUNG</name>
<proteinExistence type="predicted"/>
<protein>
    <recommendedName>
        <fullName evidence="7">SH3 domain-containing protein</fullName>
    </recommendedName>
</protein>
<keyword evidence="6" id="KW-0472">Membrane</keyword>
<keyword evidence="1" id="KW-0880">Kelch repeat</keyword>
<evidence type="ECO:0000259" key="7">
    <source>
        <dbReference type="PROSITE" id="PS50002"/>
    </source>
</evidence>
<feature type="compositionally biased region" description="Polar residues" evidence="5">
    <location>
        <begin position="217"/>
        <end position="226"/>
    </location>
</feature>
<evidence type="ECO:0000256" key="6">
    <source>
        <dbReference type="SAM" id="Phobius"/>
    </source>
</evidence>
<evidence type="ECO:0000256" key="1">
    <source>
        <dbReference type="ARBA" id="ARBA00022441"/>
    </source>
</evidence>
<feature type="domain" description="SH3" evidence="7">
    <location>
        <begin position="366"/>
        <end position="413"/>
    </location>
</feature>
<dbReference type="Pfam" id="PF24681">
    <property type="entry name" value="Kelch_KLHDC2_KLHL20_DRC7"/>
    <property type="match status" value="1"/>
</dbReference>
<dbReference type="AlphaFoldDB" id="A0A4V1IRP9"/>
<sequence length="413" mass="42307">MDYIISLAKPPIGLTGSGNFLNSLWRFSLTGPPSPTLINAAGPPSPRGQHCATNLGTDSILIYGGTIDVEQALSDQFIFNTTTGAWTSGPASASASLGRVVGAACNTVDGVPYLFGGADAKNALGGLWSYNAAAGVWTSKNSPGGPSPRVYASMTSVNSRWLVVSGGELEGIATDNSFYYYDLTTSRWSVNTTGISMLPMGSLPPFNSSNPPPSGTAPLNPTVPTVGSSSSSGSGSSTSAKITAGAAAGGIVVLIFVGWLFWHCTRNKRASKYSAPLTTAASPPAPGGAPSAQGDDPSQASALHPAFKSGLKLSAPPSPASEHHPDALATPHLGIAPAAVLPDSPPMYDGIVSGSRRNSINVGAASRPMVYRGLCTFVPSNEGQIPCKLGDQIIIRETFGEGWVRAINVSESK</sequence>
<keyword evidence="2 4" id="KW-0728">SH3 domain</keyword>
<evidence type="ECO:0000313" key="9">
    <source>
        <dbReference type="Proteomes" id="UP000269721"/>
    </source>
</evidence>
<dbReference type="EMBL" id="KZ995366">
    <property type="protein sequence ID" value="RKO90817.1"/>
    <property type="molecule type" value="Genomic_DNA"/>
</dbReference>
<accession>A0A4V1IRP9</accession>
<dbReference type="InterPro" id="IPR015915">
    <property type="entry name" value="Kelch-typ_b-propeller"/>
</dbReference>
<dbReference type="InterPro" id="IPR001452">
    <property type="entry name" value="SH3_domain"/>
</dbReference>
<dbReference type="PANTHER" id="PTHR46093">
    <property type="entry name" value="ACYL-COA-BINDING DOMAIN-CONTAINING PROTEIN 5"/>
    <property type="match status" value="1"/>
</dbReference>
<organism evidence="8 9">
    <name type="scientific">Blyttiomyces helicus</name>
    <dbReference type="NCBI Taxonomy" id="388810"/>
    <lineage>
        <taxon>Eukaryota</taxon>
        <taxon>Fungi</taxon>
        <taxon>Fungi incertae sedis</taxon>
        <taxon>Chytridiomycota</taxon>
        <taxon>Chytridiomycota incertae sedis</taxon>
        <taxon>Chytridiomycetes</taxon>
        <taxon>Chytridiomycetes incertae sedis</taxon>
        <taxon>Blyttiomyces</taxon>
    </lineage>
</organism>
<dbReference type="SUPFAM" id="SSF50044">
    <property type="entry name" value="SH3-domain"/>
    <property type="match status" value="1"/>
</dbReference>
<keyword evidence="6" id="KW-0812">Transmembrane</keyword>
<dbReference type="PANTHER" id="PTHR46093:SF18">
    <property type="entry name" value="FIBRONECTIN TYPE-III DOMAIN-CONTAINING PROTEIN"/>
    <property type="match status" value="1"/>
</dbReference>
<keyword evidence="6" id="KW-1133">Transmembrane helix</keyword>
<evidence type="ECO:0000256" key="3">
    <source>
        <dbReference type="ARBA" id="ARBA00022737"/>
    </source>
</evidence>
<evidence type="ECO:0000256" key="5">
    <source>
        <dbReference type="SAM" id="MobiDB-lite"/>
    </source>
</evidence>
<dbReference type="Gene3D" id="2.120.10.80">
    <property type="entry name" value="Kelch-type beta propeller"/>
    <property type="match status" value="1"/>
</dbReference>
<feature type="transmembrane region" description="Helical" evidence="6">
    <location>
        <begin position="242"/>
        <end position="262"/>
    </location>
</feature>
<feature type="region of interest" description="Disordered" evidence="5">
    <location>
        <begin position="206"/>
        <end position="240"/>
    </location>
</feature>